<proteinExistence type="predicted"/>
<keyword evidence="1" id="KW-1133">Transmembrane helix</keyword>
<evidence type="ECO:0000313" key="3">
    <source>
        <dbReference type="Proteomes" id="UP000002646"/>
    </source>
</evidence>
<name>J0QHX6_9HYPH</name>
<comment type="caution">
    <text evidence="2">The sequence shown here is derived from an EMBL/GenBank/DDBJ whole genome shotgun (WGS) entry which is preliminary data.</text>
</comment>
<dbReference type="EMBL" id="AILX01000045">
    <property type="protein sequence ID" value="EJF82464.1"/>
    <property type="molecule type" value="Genomic_DNA"/>
</dbReference>
<dbReference type="STRING" id="1094564.MCW_01677"/>
<evidence type="ECO:0000313" key="2">
    <source>
        <dbReference type="EMBL" id="EJF82464.1"/>
    </source>
</evidence>
<evidence type="ECO:0000256" key="1">
    <source>
        <dbReference type="SAM" id="Phobius"/>
    </source>
</evidence>
<dbReference type="PATRIC" id="fig|1094564.3.peg.1935"/>
<dbReference type="Proteomes" id="UP000002646">
    <property type="component" value="Unassembled WGS sequence"/>
</dbReference>
<reference evidence="2 3" key="1">
    <citation type="submission" date="2012-03" db="EMBL/GenBank/DDBJ databases">
        <title>The Genome Sequence of Bartonella washoensis 085-0475.</title>
        <authorList>
            <consortium name="The Broad Institute Genome Sequencing Platform"/>
            <consortium name="The Broad Institute Genome Sequencing Center for Infectious Disease"/>
            <person name="Feldgarden M."/>
            <person name="Kirby J."/>
            <person name="Kosoy M."/>
            <person name="Birtles R."/>
            <person name="Probert W.S."/>
            <person name="Chiaraviglio L."/>
            <person name="Young S.K."/>
            <person name="Zeng Q."/>
            <person name="Gargeya S."/>
            <person name="Fitzgerald M."/>
            <person name="Haas B."/>
            <person name="Abouelleil A."/>
            <person name="Alvarado L."/>
            <person name="Arachchi H.M."/>
            <person name="Berlin A."/>
            <person name="Chapman S.B."/>
            <person name="Gearin G."/>
            <person name="Goldberg J."/>
            <person name="Griggs A."/>
            <person name="Gujja S."/>
            <person name="Hansen M."/>
            <person name="Heiman D."/>
            <person name="Howarth C."/>
            <person name="Larimer J."/>
            <person name="Lui A."/>
            <person name="MacDonald P.J.P."/>
            <person name="McCowen C."/>
            <person name="Montmayeur A."/>
            <person name="Murphy C."/>
            <person name="Neiman D."/>
            <person name="Pearson M."/>
            <person name="Priest M."/>
            <person name="Roberts A."/>
            <person name="Saif S."/>
            <person name="Shea T."/>
            <person name="Sisk P."/>
            <person name="Stolte C."/>
            <person name="Sykes S."/>
            <person name="Wortman J."/>
            <person name="Nusbaum C."/>
            <person name="Birren B."/>
        </authorList>
    </citation>
    <scope>NUCLEOTIDE SEQUENCE [LARGE SCALE GENOMIC DNA]</scope>
    <source>
        <strain evidence="2 3">085-0475</strain>
    </source>
</reference>
<feature type="transmembrane region" description="Helical" evidence="1">
    <location>
        <begin position="6"/>
        <end position="28"/>
    </location>
</feature>
<accession>J0QHX6</accession>
<organism evidence="2 3">
    <name type="scientific">Cardidatus Bartonella washoeensis 085-0475</name>
    <dbReference type="NCBI Taxonomy" id="1094564"/>
    <lineage>
        <taxon>Bacteria</taxon>
        <taxon>Pseudomonadati</taxon>
        <taxon>Pseudomonadota</taxon>
        <taxon>Alphaproteobacteria</taxon>
        <taxon>Hyphomicrobiales</taxon>
        <taxon>Bartonellaceae</taxon>
        <taxon>Bartonella</taxon>
    </lineage>
</organism>
<sequence length="60" mass="6763">MSVTAIALGIAFVIFDLLIISFVVSEILDKKNDKLREIISKKHKILHDLKMHIFKNGVGT</sequence>
<protein>
    <submittedName>
        <fullName evidence="2">Uncharacterized protein</fullName>
    </submittedName>
</protein>
<dbReference type="HOGENOM" id="CLU_2931960_0_0_5"/>
<gene>
    <name evidence="2" type="ORF">MCW_01677</name>
</gene>
<keyword evidence="1" id="KW-0812">Transmembrane</keyword>
<dbReference type="AlphaFoldDB" id="J0QHX6"/>
<keyword evidence="1" id="KW-0472">Membrane</keyword>